<dbReference type="AlphaFoldDB" id="A0A0K2UCA1"/>
<name>A0A0K2UCA1_LEPSM</name>
<proteinExistence type="predicted"/>
<dbReference type="GO" id="GO:0016020">
    <property type="term" value="C:membrane"/>
    <property type="evidence" value="ECO:0007669"/>
    <property type="project" value="UniProtKB-SubCell"/>
</dbReference>
<dbReference type="InterPro" id="IPR013057">
    <property type="entry name" value="AA_transpt_TM"/>
</dbReference>
<dbReference type="EMBL" id="HACA01018493">
    <property type="protein sequence ID" value="CDW35854.1"/>
    <property type="molecule type" value="Transcribed_RNA"/>
</dbReference>
<feature type="transmembrane region" description="Helical" evidence="5">
    <location>
        <begin position="61"/>
        <end position="83"/>
    </location>
</feature>
<evidence type="ECO:0000256" key="5">
    <source>
        <dbReference type="SAM" id="Phobius"/>
    </source>
</evidence>
<evidence type="ECO:0000313" key="7">
    <source>
        <dbReference type="EMBL" id="CDW35854.1"/>
    </source>
</evidence>
<keyword evidence="2 5" id="KW-0812">Transmembrane</keyword>
<comment type="subcellular location">
    <subcellularLocation>
        <location evidence="1">Membrane</location>
    </subcellularLocation>
</comment>
<dbReference type="OrthoDB" id="655540at2759"/>
<keyword evidence="3 5" id="KW-1133">Transmembrane helix</keyword>
<evidence type="ECO:0000256" key="1">
    <source>
        <dbReference type="ARBA" id="ARBA00004370"/>
    </source>
</evidence>
<reference evidence="7" key="1">
    <citation type="submission" date="2014-05" db="EMBL/GenBank/DDBJ databases">
        <authorList>
            <person name="Chronopoulou M."/>
        </authorList>
    </citation>
    <scope>NUCLEOTIDE SEQUENCE</scope>
    <source>
        <tissue evidence="7">Whole organism</tissue>
    </source>
</reference>
<sequence>MILHFYSAITVGMPPVHLYFEEKLNIKVQFNWKRLVFRSCVVIISTFIAVTIPKFSNGLNFLGSGPSLLIINITFTPFLYLLINEE</sequence>
<dbReference type="Pfam" id="PF01490">
    <property type="entry name" value="Aa_trans"/>
    <property type="match status" value="1"/>
</dbReference>
<evidence type="ECO:0000259" key="6">
    <source>
        <dbReference type="Pfam" id="PF01490"/>
    </source>
</evidence>
<feature type="domain" description="Amino acid transporter transmembrane" evidence="6">
    <location>
        <begin position="11"/>
        <end position="83"/>
    </location>
</feature>
<accession>A0A0K2UCA1</accession>
<protein>
    <submittedName>
        <fullName evidence="7">Lysine histidine transporter 2like [Aplysia californica]</fullName>
    </submittedName>
</protein>
<feature type="transmembrane region" description="Helical" evidence="5">
    <location>
        <begin position="35"/>
        <end position="55"/>
    </location>
</feature>
<evidence type="ECO:0000256" key="2">
    <source>
        <dbReference type="ARBA" id="ARBA00022692"/>
    </source>
</evidence>
<organism evidence="7">
    <name type="scientific">Lepeophtheirus salmonis</name>
    <name type="common">Salmon louse</name>
    <name type="synonym">Caligus salmonis</name>
    <dbReference type="NCBI Taxonomy" id="72036"/>
    <lineage>
        <taxon>Eukaryota</taxon>
        <taxon>Metazoa</taxon>
        <taxon>Ecdysozoa</taxon>
        <taxon>Arthropoda</taxon>
        <taxon>Crustacea</taxon>
        <taxon>Multicrustacea</taxon>
        <taxon>Hexanauplia</taxon>
        <taxon>Copepoda</taxon>
        <taxon>Siphonostomatoida</taxon>
        <taxon>Caligidae</taxon>
        <taxon>Lepeophtheirus</taxon>
    </lineage>
</organism>
<evidence type="ECO:0000256" key="4">
    <source>
        <dbReference type="ARBA" id="ARBA00023136"/>
    </source>
</evidence>
<keyword evidence="4 5" id="KW-0472">Membrane</keyword>
<evidence type="ECO:0000256" key="3">
    <source>
        <dbReference type="ARBA" id="ARBA00022989"/>
    </source>
</evidence>